<dbReference type="PROSITE" id="PS00018">
    <property type="entry name" value="EF_HAND_1"/>
    <property type="match status" value="1"/>
</dbReference>
<dbReference type="AlphaFoldDB" id="A0A0F5J6L7"/>
<dbReference type="Proteomes" id="UP000033047">
    <property type="component" value="Unassembled WGS sequence"/>
</dbReference>
<dbReference type="EMBL" id="AQHV01000014">
    <property type="protein sequence ID" value="KKB53449.1"/>
    <property type="molecule type" value="Genomic_DNA"/>
</dbReference>
<dbReference type="HOGENOM" id="CLU_079366_1_0_10"/>
<evidence type="ECO:0000313" key="3">
    <source>
        <dbReference type="Proteomes" id="UP000033047"/>
    </source>
</evidence>
<protein>
    <recommendedName>
        <fullName evidence="1">N-acetylmuramoyl-L-alanine amidase domain-containing protein</fullName>
    </recommendedName>
</protein>
<dbReference type="PATRIC" id="fig|927665.4.peg.3072"/>
<dbReference type="GO" id="GO:0009253">
    <property type="term" value="P:peptidoglycan catabolic process"/>
    <property type="evidence" value="ECO:0007669"/>
    <property type="project" value="InterPro"/>
</dbReference>
<dbReference type="SUPFAM" id="SSF55846">
    <property type="entry name" value="N-acetylmuramoyl-L-alanine amidase-like"/>
    <property type="match status" value="1"/>
</dbReference>
<dbReference type="RefSeq" id="WP_046146698.1">
    <property type="nucleotide sequence ID" value="NZ_KQ033913.1"/>
</dbReference>
<organism evidence="2 3">
    <name type="scientific">Parabacteroides goldsteinii DSM 19448 = WAL 12034</name>
    <dbReference type="NCBI Taxonomy" id="927665"/>
    <lineage>
        <taxon>Bacteria</taxon>
        <taxon>Pseudomonadati</taxon>
        <taxon>Bacteroidota</taxon>
        <taxon>Bacteroidia</taxon>
        <taxon>Bacteroidales</taxon>
        <taxon>Tannerellaceae</taxon>
        <taxon>Parabacteroides</taxon>
    </lineage>
</organism>
<dbReference type="GO" id="GO:0008745">
    <property type="term" value="F:N-acetylmuramoyl-L-alanine amidase activity"/>
    <property type="evidence" value="ECO:0007669"/>
    <property type="project" value="InterPro"/>
</dbReference>
<dbReference type="InterPro" id="IPR018247">
    <property type="entry name" value="EF_Hand_1_Ca_BS"/>
</dbReference>
<reference evidence="2 3" key="1">
    <citation type="submission" date="2013-04" db="EMBL/GenBank/DDBJ databases">
        <title>The Genome Sequence of Parabacteroides goldsteinii DSM 19448.</title>
        <authorList>
            <consortium name="The Broad Institute Genomics Platform"/>
            <person name="Earl A."/>
            <person name="Ward D."/>
            <person name="Feldgarden M."/>
            <person name="Gevers D."/>
            <person name="Martens E."/>
            <person name="Sakamoto M."/>
            <person name="Benno Y."/>
            <person name="Song Y."/>
            <person name="Liu C."/>
            <person name="Lee J."/>
            <person name="Bolanos M."/>
            <person name="Vaisanen M.L."/>
            <person name="Finegold S.M."/>
            <person name="Walker B."/>
            <person name="Young S."/>
            <person name="Zeng Q."/>
            <person name="Gargeya S."/>
            <person name="Fitzgerald M."/>
            <person name="Haas B."/>
            <person name="Abouelleil A."/>
            <person name="Allen A.W."/>
            <person name="Alvarado L."/>
            <person name="Arachchi H.M."/>
            <person name="Berlin A.M."/>
            <person name="Chapman S.B."/>
            <person name="Gainer-Dewar J."/>
            <person name="Goldberg J."/>
            <person name="Griggs A."/>
            <person name="Gujja S."/>
            <person name="Hansen M."/>
            <person name="Howarth C."/>
            <person name="Imamovic A."/>
            <person name="Ireland A."/>
            <person name="Larimer J."/>
            <person name="McCowan C."/>
            <person name="Murphy C."/>
            <person name="Pearson M."/>
            <person name="Poon T.W."/>
            <person name="Priest M."/>
            <person name="Roberts A."/>
            <person name="Saif S."/>
            <person name="Shea T."/>
            <person name="Sisk P."/>
            <person name="Sykes S."/>
            <person name="Wortman J."/>
            <person name="Nusbaum C."/>
            <person name="Birren B."/>
        </authorList>
    </citation>
    <scope>NUCLEOTIDE SEQUENCE [LARGE SCALE GENOMIC DNA]</scope>
    <source>
        <strain evidence="2 3">DSM 19448</strain>
    </source>
</reference>
<comment type="caution">
    <text evidence="2">The sequence shown here is derived from an EMBL/GenBank/DDBJ whole genome shotgun (WGS) entry which is preliminary data.</text>
</comment>
<gene>
    <name evidence="2" type="ORF">HMPREF1535_02990</name>
</gene>
<accession>A0A0F5J6L7</accession>
<feature type="domain" description="N-acetylmuramoyl-L-alanine amidase" evidence="1">
    <location>
        <begin position="2"/>
        <end position="119"/>
    </location>
</feature>
<dbReference type="InterPro" id="IPR002502">
    <property type="entry name" value="Amidase_domain"/>
</dbReference>
<name>A0A0F5J6L7_9BACT</name>
<dbReference type="STRING" id="927665.HMPREF1535_02990"/>
<dbReference type="InterPro" id="IPR036505">
    <property type="entry name" value="Amidase/PGRP_sf"/>
</dbReference>
<evidence type="ECO:0000313" key="2">
    <source>
        <dbReference type="EMBL" id="KKB53449.1"/>
    </source>
</evidence>
<dbReference type="CDD" id="cd06583">
    <property type="entry name" value="PGRP"/>
    <property type="match status" value="1"/>
</dbReference>
<dbReference type="FunFam" id="3.40.80.10:FF:000008">
    <property type="entry name" value="N-acetylmuramoyl-L-alanine amidase"/>
    <property type="match status" value="1"/>
</dbReference>
<sequence>MRKINLIVLHCSATRETMEYTPEQLERDHKARGFFSAGYNYYIRRSGEVVPMRPPELIPAHVKGYNAFSLGICYEGGLDAGGHPKDTRTERQKLSIRGLLLLLLVQYPGCRICGHRDLSPDRNGDGKITRDEWLKECPCFDAEEEYGIL</sequence>
<evidence type="ECO:0000259" key="1">
    <source>
        <dbReference type="Pfam" id="PF01510"/>
    </source>
</evidence>
<dbReference type="Pfam" id="PF01510">
    <property type="entry name" value="Amidase_2"/>
    <property type="match status" value="1"/>
</dbReference>
<proteinExistence type="predicted"/>
<dbReference type="Gene3D" id="3.40.80.10">
    <property type="entry name" value="Peptidoglycan recognition protein-like"/>
    <property type="match status" value="1"/>
</dbReference>